<evidence type="ECO:0000256" key="1">
    <source>
        <dbReference type="ARBA" id="ARBA00006738"/>
    </source>
</evidence>
<dbReference type="HAMAP" id="MF_00048">
    <property type="entry name" value="UPF0102"/>
    <property type="match status" value="1"/>
</dbReference>
<dbReference type="Gene3D" id="3.40.1350.10">
    <property type="match status" value="1"/>
</dbReference>
<dbReference type="Pfam" id="PF02021">
    <property type="entry name" value="UPF0102"/>
    <property type="match status" value="1"/>
</dbReference>
<dbReference type="Proteomes" id="UP000638313">
    <property type="component" value="Unassembled WGS sequence"/>
</dbReference>
<evidence type="ECO:0000313" key="3">
    <source>
        <dbReference type="EMBL" id="GHF49357.1"/>
    </source>
</evidence>
<comment type="caution">
    <text evidence="3">The sequence shown here is derived from an EMBL/GenBank/DDBJ whole genome shotgun (WGS) entry which is preliminary data.</text>
</comment>
<name>A0A919B400_9ACTN</name>
<dbReference type="AlphaFoldDB" id="A0A919B400"/>
<dbReference type="InterPro" id="IPR003509">
    <property type="entry name" value="UPF0102_YraN-like"/>
</dbReference>
<dbReference type="PANTHER" id="PTHR34039:SF1">
    <property type="entry name" value="UPF0102 PROTEIN YRAN"/>
    <property type="match status" value="1"/>
</dbReference>
<proteinExistence type="inferred from homology"/>
<gene>
    <name evidence="3" type="ORF">GCM10010218_33240</name>
</gene>
<dbReference type="CDD" id="cd20736">
    <property type="entry name" value="PoNe_Nuclease"/>
    <property type="match status" value="1"/>
</dbReference>
<keyword evidence="4" id="KW-1185">Reference proteome</keyword>
<reference evidence="3" key="2">
    <citation type="submission" date="2020-09" db="EMBL/GenBank/DDBJ databases">
        <authorList>
            <person name="Sun Q."/>
            <person name="Ohkuma M."/>
        </authorList>
    </citation>
    <scope>NUCLEOTIDE SEQUENCE</scope>
    <source>
        <strain evidence="3">JCM 4059</strain>
    </source>
</reference>
<evidence type="ECO:0000256" key="2">
    <source>
        <dbReference type="HAMAP-Rule" id="MF_00048"/>
    </source>
</evidence>
<dbReference type="SUPFAM" id="SSF52980">
    <property type="entry name" value="Restriction endonuclease-like"/>
    <property type="match status" value="1"/>
</dbReference>
<dbReference type="InterPro" id="IPR011335">
    <property type="entry name" value="Restrct_endonuc-II-like"/>
</dbReference>
<evidence type="ECO:0000313" key="4">
    <source>
        <dbReference type="Proteomes" id="UP000638313"/>
    </source>
</evidence>
<reference evidence="3" key="1">
    <citation type="journal article" date="2014" name="Int. J. Syst. Evol. Microbiol.">
        <title>Complete genome sequence of Corynebacterium casei LMG S-19264T (=DSM 44701T), isolated from a smear-ripened cheese.</title>
        <authorList>
            <consortium name="US DOE Joint Genome Institute (JGI-PGF)"/>
            <person name="Walter F."/>
            <person name="Albersmeier A."/>
            <person name="Kalinowski J."/>
            <person name="Ruckert C."/>
        </authorList>
    </citation>
    <scope>NUCLEOTIDE SEQUENCE</scope>
    <source>
        <strain evidence="3">JCM 4059</strain>
    </source>
</reference>
<sequence>MPEVVLMNARGGLGRYGEGLAARRLTEAGMTVLARNWRCRAGEIDVVALDGDVLVICEVKSRRAGPYEHPMQAVTPAKTGRLRRLAGHWLDRHGGAPPGGVRIDVVGVVVPDRGAPRVEHVKGVA</sequence>
<dbReference type="InterPro" id="IPR011856">
    <property type="entry name" value="tRNA_endonuc-like_dom_sf"/>
</dbReference>
<accession>A0A919B400</accession>
<dbReference type="GO" id="GO:0003676">
    <property type="term" value="F:nucleic acid binding"/>
    <property type="evidence" value="ECO:0007669"/>
    <property type="project" value="InterPro"/>
</dbReference>
<organism evidence="3 4">
    <name type="scientific">Streptomyces mashuensis</name>
    <dbReference type="NCBI Taxonomy" id="33904"/>
    <lineage>
        <taxon>Bacteria</taxon>
        <taxon>Bacillati</taxon>
        <taxon>Actinomycetota</taxon>
        <taxon>Actinomycetes</taxon>
        <taxon>Kitasatosporales</taxon>
        <taxon>Streptomycetaceae</taxon>
        <taxon>Streptomyces</taxon>
    </lineage>
</organism>
<dbReference type="EMBL" id="BNBD01000006">
    <property type="protein sequence ID" value="GHF49357.1"/>
    <property type="molecule type" value="Genomic_DNA"/>
</dbReference>
<dbReference type="PANTHER" id="PTHR34039">
    <property type="entry name" value="UPF0102 PROTEIN YRAN"/>
    <property type="match status" value="1"/>
</dbReference>
<protein>
    <recommendedName>
        <fullName evidence="2">UPF0102 protein GCM10010218_33240</fullName>
    </recommendedName>
</protein>
<comment type="similarity">
    <text evidence="1 2">Belongs to the UPF0102 family.</text>
</comment>
<dbReference type="NCBIfam" id="NF009154">
    <property type="entry name" value="PRK12497.3-3"/>
    <property type="match status" value="1"/>
</dbReference>